<protein>
    <submittedName>
        <fullName evidence="1">Uncharacterized protein</fullName>
    </submittedName>
</protein>
<proteinExistence type="predicted"/>
<keyword evidence="2" id="KW-1185">Reference proteome</keyword>
<evidence type="ECO:0000313" key="1">
    <source>
        <dbReference type="EMBL" id="MFL0195172.1"/>
    </source>
</evidence>
<dbReference type="EMBL" id="JBJHZX010000007">
    <property type="protein sequence ID" value="MFL0195172.1"/>
    <property type="molecule type" value="Genomic_DNA"/>
</dbReference>
<name>A0ABW8SGJ3_9CLOT</name>
<organism evidence="1 2">
    <name type="scientific">Candidatus Clostridium eludens</name>
    <dbReference type="NCBI Taxonomy" id="3381663"/>
    <lineage>
        <taxon>Bacteria</taxon>
        <taxon>Bacillati</taxon>
        <taxon>Bacillota</taxon>
        <taxon>Clostridia</taxon>
        <taxon>Eubacteriales</taxon>
        <taxon>Clostridiaceae</taxon>
        <taxon>Clostridium</taxon>
    </lineage>
</organism>
<gene>
    <name evidence="1" type="ORF">ACJDU8_06275</name>
</gene>
<accession>A0ABW8SGJ3</accession>
<comment type="caution">
    <text evidence="1">The sequence shown here is derived from an EMBL/GenBank/DDBJ whole genome shotgun (WGS) entry which is preliminary data.</text>
</comment>
<reference evidence="1 2" key="1">
    <citation type="submission" date="2024-11" db="EMBL/GenBank/DDBJ databases">
        <authorList>
            <person name="Heng Y.C."/>
            <person name="Lim A.C.H."/>
            <person name="Lee J.K.Y."/>
            <person name="Kittelmann S."/>
        </authorList>
    </citation>
    <scope>NUCLEOTIDE SEQUENCE [LARGE SCALE GENOMIC DNA]</scope>
    <source>
        <strain evidence="1 2">WILCCON 0269</strain>
    </source>
</reference>
<dbReference type="Proteomes" id="UP001623660">
    <property type="component" value="Unassembled WGS sequence"/>
</dbReference>
<sequence length="40" mass="4389">MELQKGISYNSIDSSRVAVKVVALRNMKADNAVIEAILKI</sequence>
<evidence type="ECO:0000313" key="2">
    <source>
        <dbReference type="Proteomes" id="UP001623660"/>
    </source>
</evidence>
<dbReference type="RefSeq" id="WP_406791296.1">
    <property type="nucleotide sequence ID" value="NZ_JBJHZX010000007.1"/>
</dbReference>